<reference evidence="2 3" key="1">
    <citation type="submission" date="2016-09" db="EMBL/GenBank/DDBJ databases">
        <title>The draft genome of Dichanthelium oligosanthes: A C3 panicoid grass species.</title>
        <authorList>
            <person name="Studer A.J."/>
            <person name="Schnable J.C."/>
            <person name="Brutnell T.P."/>
        </authorList>
    </citation>
    <scope>NUCLEOTIDE SEQUENCE [LARGE SCALE GENOMIC DNA]</scope>
    <source>
        <strain evidence="3">cv. Kellogg 1175</strain>
        <tissue evidence="2">Leaf</tissue>
    </source>
</reference>
<dbReference type="AlphaFoldDB" id="A0A1E5UPB3"/>
<evidence type="ECO:0000313" key="2">
    <source>
        <dbReference type="EMBL" id="OEL14710.1"/>
    </source>
</evidence>
<sequence>MSAAGSAVILHTSTCQDGGPSDAADGAALGHLLVAFFMVLLGAWLVLLAPVAGQFPRARGVGLVIATEVCSSLVGPR</sequence>
<organism evidence="2 3">
    <name type="scientific">Dichanthelium oligosanthes</name>
    <dbReference type="NCBI Taxonomy" id="888268"/>
    <lineage>
        <taxon>Eukaryota</taxon>
        <taxon>Viridiplantae</taxon>
        <taxon>Streptophyta</taxon>
        <taxon>Embryophyta</taxon>
        <taxon>Tracheophyta</taxon>
        <taxon>Spermatophyta</taxon>
        <taxon>Magnoliopsida</taxon>
        <taxon>Liliopsida</taxon>
        <taxon>Poales</taxon>
        <taxon>Poaceae</taxon>
        <taxon>PACMAD clade</taxon>
        <taxon>Panicoideae</taxon>
        <taxon>Panicodae</taxon>
        <taxon>Paniceae</taxon>
        <taxon>Dichantheliinae</taxon>
        <taxon>Dichanthelium</taxon>
    </lineage>
</organism>
<comment type="caution">
    <text evidence="2">The sequence shown here is derived from an EMBL/GenBank/DDBJ whole genome shotgun (WGS) entry which is preliminary data.</text>
</comment>
<name>A0A1E5UPB3_9POAL</name>
<dbReference type="Proteomes" id="UP000095767">
    <property type="component" value="Unassembled WGS sequence"/>
</dbReference>
<gene>
    <name evidence="2" type="ORF">BAE44_0024268</name>
</gene>
<keyword evidence="1" id="KW-1133">Transmembrane helix</keyword>
<protein>
    <submittedName>
        <fullName evidence="2">Uncharacterized protein</fullName>
    </submittedName>
</protein>
<feature type="transmembrane region" description="Helical" evidence="1">
    <location>
        <begin position="31"/>
        <end position="49"/>
    </location>
</feature>
<evidence type="ECO:0000256" key="1">
    <source>
        <dbReference type="SAM" id="Phobius"/>
    </source>
</evidence>
<dbReference type="EMBL" id="LWDX02069199">
    <property type="protein sequence ID" value="OEL14710.1"/>
    <property type="molecule type" value="Genomic_DNA"/>
</dbReference>
<keyword evidence="1" id="KW-0472">Membrane</keyword>
<proteinExistence type="predicted"/>
<evidence type="ECO:0000313" key="3">
    <source>
        <dbReference type="Proteomes" id="UP000095767"/>
    </source>
</evidence>
<keyword evidence="3" id="KW-1185">Reference proteome</keyword>
<accession>A0A1E5UPB3</accession>
<keyword evidence="1" id="KW-0812">Transmembrane</keyword>